<dbReference type="PRINTS" id="PR00420">
    <property type="entry name" value="RNGMNOXGNASE"/>
</dbReference>
<dbReference type="Pfam" id="PF01593">
    <property type="entry name" value="Amino_oxidase"/>
    <property type="match status" value="1"/>
</dbReference>
<evidence type="ECO:0000313" key="7">
    <source>
        <dbReference type="EMBL" id="MBK3515730.1"/>
    </source>
</evidence>
<dbReference type="InterPro" id="IPR052206">
    <property type="entry name" value="Retinol_saturase"/>
</dbReference>
<dbReference type="InterPro" id="IPR002937">
    <property type="entry name" value="Amino_oxidase"/>
</dbReference>
<dbReference type="InterPro" id="IPR036188">
    <property type="entry name" value="FAD/NAD-bd_sf"/>
</dbReference>
<proteinExistence type="predicted"/>
<keyword evidence="3" id="KW-0274">FAD</keyword>
<keyword evidence="8" id="KW-1185">Reference proteome</keyword>
<comment type="caution">
    <text evidence="7">The sequence shown here is derived from an EMBL/GenBank/DDBJ whole genome shotgun (WGS) entry which is preliminary data.</text>
</comment>
<evidence type="ECO:0000256" key="5">
    <source>
        <dbReference type="ARBA" id="ARBA00023027"/>
    </source>
</evidence>
<evidence type="ECO:0000256" key="4">
    <source>
        <dbReference type="ARBA" id="ARBA00022857"/>
    </source>
</evidence>
<dbReference type="SUPFAM" id="SSF51905">
    <property type="entry name" value="FAD/NAD(P)-binding domain"/>
    <property type="match status" value="1"/>
</dbReference>
<evidence type="ECO:0000259" key="6">
    <source>
        <dbReference type="Pfam" id="PF01593"/>
    </source>
</evidence>
<dbReference type="PANTHER" id="PTHR46091">
    <property type="entry name" value="BLR7054 PROTEIN"/>
    <property type="match status" value="1"/>
</dbReference>
<sequence>MTQNRYDSIVVGGGIAGLTSATYLARAGQKVLLIEKNKEVGGLVNTFSRDGFQFEAGVRALEDAGIIFPMLKELGIELDFVRSPVSVGVENEIINIKDINSLKDYQQMLIRLFPDNEDEIDNLMVIIRKIMKHMEVLYGLENPAFKDLKNDTNYLFKQLLPWLPKFLFTMGKINRMNMPVEDYLKNILTNASLRDVVAQHFFKNTPTFFALSYFALYLDYFYPIGGVGKLAEAMHAKFHEYGGVLLTQTSVISIDAGANEITDNTGACHTYQNMVWAADLKTFYQQTITKQLTPKIALAFEKQKKPILESRGGDSVFSLYLQIDEPLDSFCKIAHGHFFYTPSKEGLGETHWGELKTMLKCWTKTSKQDVYKWLDKFTALNTYEISIPGLKDKSLVPTGKTGMIISILADYDLFEQIKEDGWYDEFKKELEDRMIQVLSNSIYPMLANKVMKQFSFTPLGIKERVGSSEGAITGWSFQETIPVMHKIQYSDRSTLTPIPNIFQAGQWCFSPAGVPMSILTGRLAADKVIKNTRRKGTVNQTKEDARK</sequence>
<evidence type="ECO:0000256" key="1">
    <source>
        <dbReference type="ARBA" id="ARBA00022630"/>
    </source>
</evidence>
<dbReference type="RefSeq" id="WP_200462962.1">
    <property type="nucleotide sequence ID" value="NZ_JAENRR010000001.1"/>
</dbReference>
<dbReference type="Proteomes" id="UP000605676">
    <property type="component" value="Unassembled WGS sequence"/>
</dbReference>
<keyword evidence="4" id="KW-0521">NADP</keyword>
<keyword evidence="2" id="KW-0732">Signal</keyword>
<dbReference type="Gene3D" id="3.50.50.60">
    <property type="entry name" value="FAD/NAD(P)-binding domain"/>
    <property type="match status" value="1"/>
</dbReference>
<reference evidence="7 8" key="1">
    <citation type="submission" date="2021-01" db="EMBL/GenBank/DDBJ databases">
        <title>Carboxyliciviraga sp.nov., isolated from coastal sediments.</title>
        <authorList>
            <person name="Lu D."/>
            <person name="Zhang T."/>
        </authorList>
    </citation>
    <scope>NUCLEOTIDE SEQUENCE [LARGE SCALE GENOMIC DNA]</scope>
    <source>
        <strain evidence="7 8">N1Y132</strain>
    </source>
</reference>
<evidence type="ECO:0000313" key="8">
    <source>
        <dbReference type="Proteomes" id="UP000605676"/>
    </source>
</evidence>
<keyword evidence="1" id="KW-0285">Flavoprotein</keyword>
<feature type="domain" description="Amine oxidase" evidence="6">
    <location>
        <begin position="15"/>
        <end position="529"/>
    </location>
</feature>
<accession>A0ABS1HE13</accession>
<evidence type="ECO:0000256" key="2">
    <source>
        <dbReference type="ARBA" id="ARBA00022729"/>
    </source>
</evidence>
<dbReference type="EMBL" id="JAENRR010000001">
    <property type="protein sequence ID" value="MBK3515730.1"/>
    <property type="molecule type" value="Genomic_DNA"/>
</dbReference>
<evidence type="ECO:0000256" key="3">
    <source>
        <dbReference type="ARBA" id="ARBA00022827"/>
    </source>
</evidence>
<keyword evidence="5" id="KW-0520">NAD</keyword>
<gene>
    <name evidence="7" type="ORF">JIV24_00160</name>
</gene>
<organism evidence="7 8">
    <name type="scientific">Carboxylicivirga marina</name>
    <dbReference type="NCBI Taxonomy" id="2800988"/>
    <lineage>
        <taxon>Bacteria</taxon>
        <taxon>Pseudomonadati</taxon>
        <taxon>Bacteroidota</taxon>
        <taxon>Bacteroidia</taxon>
        <taxon>Marinilabiliales</taxon>
        <taxon>Marinilabiliaceae</taxon>
        <taxon>Carboxylicivirga</taxon>
    </lineage>
</organism>
<protein>
    <submittedName>
        <fullName evidence="7">NAD(P)/FAD-dependent oxidoreductase</fullName>
    </submittedName>
</protein>
<name>A0ABS1HE13_9BACT</name>
<dbReference type="PANTHER" id="PTHR46091:SF3">
    <property type="entry name" value="AMINE OXIDASE DOMAIN-CONTAINING PROTEIN"/>
    <property type="match status" value="1"/>
</dbReference>